<keyword evidence="4" id="KW-0132">Cell division</keyword>
<proteinExistence type="inferred from homology"/>
<name>A0A0C3QLP9_9AGAM</name>
<dbReference type="Proteomes" id="UP000054248">
    <property type="component" value="Unassembled WGS sequence"/>
</dbReference>
<dbReference type="PANTHER" id="PTHR14527">
    <property type="entry name" value="PROTEIN MIS12 HOMOLOG"/>
    <property type="match status" value="1"/>
</dbReference>
<dbReference type="GO" id="GO:0051301">
    <property type="term" value="P:cell division"/>
    <property type="evidence" value="ECO:0007669"/>
    <property type="project" value="UniProtKB-KW"/>
</dbReference>
<keyword evidence="3" id="KW-0158">Chromosome</keyword>
<dbReference type="HOGENOM" id="CLU_082311_0_0_1"/>
<keyword evidence="7 10" id="KW-0175">Coiled coil</keyword>
<dbReference type="GO" id="GO:0000444">
    <property type="term" value="C:MIS12/MIND type complex"/>
    <property type="evidence" value="ECO:0007669"/>
    <property type="project" value="TreeGrafter"/>
</dbReference>
<dbReference type="EMBL" id="KN822993">
    <property type="protein sequence ID" value="KIO28576.1"/>
    <property type="molecule type" value="Genomic_DNA"/>
</dbReference>
<dbReference type="Pfam" id="PF05859">
    <property type="entry name" value="Mis12"/>
    <property type="match status" value="1"/>
</dbReference>
<keyword evidence="8" id="KW-0131">Cell cycle</keyword>
<evidence type="ECO:0000256" key="7">
    <source>
        <dbReference type="ARBA" id="ARBA00023054"/>
    </source>
</evidence>
<reference evidence="13" key="2">
    <citation type="submission" date="2015-01" db="EMBL/GenBank/DDBJ databases">
        <title>Evolutionary Origins and Diversification of the Mycorrhizal Mutualists.</title>
        <authorList>
            <consortium name="DOE Joint Genome Institute"/>
            <consortium name="Mycorrhizal Genomics Consortium"/>
            <person name="Kohler A."/>
            <person name="Kuo A."/>
            <person name="Nagy L.G."/>
            <person name="Floudas D."/>
            <person name="Copeland A."/>
            <person name="Barry K.W."/>
            <person name="Cichocki N."/>
            <person name="Veneault-Fourrey C."/>
            <person name="LaButti K."/>
            <person name="Lindquist E.A."/>
            <person name="Lipzen A."/>
            <person name="Lundell T."/>
            <person name="Morin E."/>
            <person name="Murat C."/>
            <person name="Riley R."/>
            <person name="Ohm R."/>
            <person name="Sun H."/>
            <person name="Tunlid A."/>
            <person name="Henrissat B."/>
            <person name="Grigoriev I.V."/>
            <person name="Hibbett D.S."/>
            <person name="Martin F."/>
        </authorList>
    </citation>
    <scope>NUCLEOTIDE SEQUENCE [LARGE SCALE GENOMIC DNA]</scope>
    <source>
        <strain evidence="13">MUT 4182</strain>
    </source>
</reference>
<feature type="region of interest" description="Disordered" evidence="11">
    <location>
        <begin position="225"/>
        <end position="248"/>
    </location>
</feature>
<dbReference type="AlphaFoldDB" id="A0A0C3QLP9"/>
<dbReference type="GO" id="GO:0000070">
    <property type="term" value="P:mitotic sister chromatid segregation"/>
    <property type="evidence" value="ECO:0007669"/>
    <property type="project" value="TreeGrafter"/>
</dbReference>
<feature type="compositionally biased region" description="Basic and acidic residues" evidence="11">
    <location>
        <begin position="225"/>
        <end position="240"/>
    </location>
</feature>
<gene>
    <name evidence="12" type="ORF">M407DRAFT_22311</name>
</gene>
<evidence type="ECO:0000256" key="11">
    <source>
        <dbReference type="SAM" id="MobiDB-lite"/>
    </source>
</evidence>
<evidence type="ECO:0000256" key="6">
    <source>
        <dbReference type="ARBA" id="ARBA00022838"/>
    </source>
</evidence>
<dbReference type="GO" id="GO:0005634">
    <property type="term" value="C:nucleus"/>
    <property type="evidence" value="ECO:0007669"/>
    <property type="project" value="InterPro"/>
</dbReference>
<keyword evidence="5" id="KW-0498">Mitosis</keyword>
<evidence type="ECO:0000256" key="2">
    <source>
        <dbReference type="ARBA" id="ARBA00008643"/>
    </source>
</evidence>
<evidence type="ECO:0000313" key="12">
    <source>
        <dbReference type="EMBL" id="KIO28576.1"/>
    </source>
</evidence>
<reference evidence="12 13" key="1">
    <citation type="submission" date="2014-04" db="EMBL/GenBank/DDBJ databases">
        <authorList>
            <consortium name="DOE Joint Genome Institute"/>
            <person name="Kuo A."/>
            <person name="Girlanda M."/>
            <person name="Perotto S."/>
            <person name="Kohler A."/>
            <person name="Nagy L.G."/>
            <person name="Floudas D."/>
            <person name="Copeland A."/>
            <person name="Barry K.W."/>
            <person name="Cichocki N."/>
            <person name="Veneault-Fourrey C."/>
            <person name="LaButti K."/>
            <person name="Lindquist E.A."/>
            <person name="Lipzen A."/>
            <person name="Lundell T."/>
            <person name="Morin E."/>
            <person name="Murat C."/>
            <person name="Sun H."/>
            <person name="Tunlid A."/>
            <person name="Henrissat B."/>
            <person name="Grigoriev I.V."/>
            <person name="Hibbett D.S."/>
            <person name="Martin F."/>
            <person name="Nordberg H.P."/>
            <person name="Cantor M.N."/>
            <person name="Hua S.X."/>
        </authorList>
    </citation>
    <scope>NUCLEOTIDE SEQUENCE [LARGE SCALE GENOMIC DNA]</scope>
    <source>
        <strain evidence="12 13">MUT 4182</strain>
    </source>
</reference>
<feature type="coiled-coil region" evidence="10">
    <location>
        <begin position="113"/>
        <end position="147"/>
    </location>
</feature>
<evidence type="ECO:0000256" key="10">
    <source>
        <dbReference type="SAM" id="Coils"/>
    </source>
</evidence>
<comment type="subcellular location">
    <subcellularLocation>
        <location evidence="1">Chromosome</location>
        <location evidence="1">Centromere</location>
        <location evidence="1">Kinetochore</location>
    </subcellularLocation>
</comment>
<dbReference type="InterPro" id="IPR008685">
    <property type="entry name" value="Centromere_Mis12"/>
</dbReference>
<keyword evidence="13" id="KW-1185">Reference proteome</keyword>
<dbReference type="PANTHER" id="PTHR14527:SF2">
    <property type="entry name" value="PROTEIN MIS12 HOMOLOG"/>
    <property type="match status" value="1"/>
</dbReference>
<protein>
    <recommendedName>
        <fullName evidence="14">Mis12 domain-containing protein</fullName>
    </recommendedName>
</protein>
<evidence type="ECO:0000313" key="13">
    <source>
        <dbReference type="Proteomes" id="UP000054248"/>
    </source>
</evidence>
<sequence length="265" mass="29296">MPGLSPTQQTILPDILGFAPQLLVDDLLDIGYDAIAKATGALETYLDTNWLPGRPIEDQNEAYAGLVAFQTLLQSHLDKAFDAFELWSLKNVFALPAPEEVPIVLPHQVGLDLTVTEEEEHNLNKEIEELRAKVDAQKRLKARLLLAVRLSNSRTAASEARLEKLRFLSTVKDTVSLPEEIQTLLNRVTSLPSAPPPTIDTADPTKPVWTTHAGYMDWAVKTTVERDDKGSGKGKTKEATMLDAEEELRTFGEAGDLLGARRMEE</sequence>
<evidence type="ECO:0000256" key="8">
    <source>
        <dbReference type="ARBA" id="ARBA00023306"/>
    </source>
</evidence>
<evidence type="ECO:0000256" key="1">
    <source>
        <dbReference type="ARBA" id="ARBA00004629"/>
    </source>
</evidence>
<comment type="similarity">
    <text evidence="2">Belongs to the mis12 family.</text>
</comment>
<dbReference type="GO" id="GO:0051382">
    <property type="term" value="P:kinetochore assembly"/>
    <property type="evidence" value="ECO:0007669"/>
    <property type="project" value="TreeGrafter"/>
</dbReference>
<keyword evidence="6" id="KW-0995">Kinetochore</keyword>
<evidence type="ECO:0008006" key="14">
    <source>
        <dbReference type="Google" id="ProtNLM"/>
    </source>
</evidence>
<evidence type="ECO:0000256" key="3">
    <source>
        <dbReference type="ARBA" id="ARBA00022454"/>
    </source>
</evidence>
<organism evidence="12 13">
    <name type="scientific">Tulasnella calospora MUT 4182</name>
    <dbReference type="NCBI Taxonomy" id="1051891"/>
    <lineage>
        <taxon>Eukaryota</taxon>
        <taxon>Fungi</taxon>
        <taxon>Dikarya</taxon>
        <taxon>Basidiomycota</taxon>
        <taxon>Agaricomycotina</taxon>
        <taxon>Agaricomycetes</taxon>
        <taxon>Cantharellales</taxon>
        <taxon>Tulasnellaceae</taxon>
        <taxon>Tulasnella</taxon>
    </lineage>
</organism>
<dbReference type="STRING" id="1051891.A0A0C3QLP9"/>
<accession>A0A0C3QLP9</accession>
<evidence type="ECO:0000256" key="4">
    <source>
        <dbReference type="ARBA" id="ARBA00022618"/>
    </source>
</evidence>
<evidence type="ECO:0000256" key="5">
    <source>
        <dbReference type="ARBA" id="ARBA00022776"/>
    </source>
</evidence>
<dbReference type="OrthoDB" id="1884855at2759"/>
<evidence type="ECO:0000256" key="9">
    <source>
        <dbReference type="ARBA" id="ARBA00023328"/>
    </source>
</evidence>
<keyword evidence="9" id="KW-0137">Centromere</keyword>